<organism evidence="2 3">
    <name type="scientific">Triparma columacea</name>
    <dbReference type="NCBI Taxonomy" id="722753"/>
    <lineage>
        <taxon>Eukaryota</taxon>
        <taxon>Sar</taxon>
        <taxon>Stramenopiles</taxon>
        <taxon>Ochrophyta</taxon>
        <taxon>Bolidophyceae</taxon>
        <taxon>Parmales</taxon>
        <taxon>Triparmaceae</taxon>
        <taxon>Triparma</taxon>
    </lineage>
</organism>
<sequence length="130" mass="14884">MAPKSAISAVQRLGLAALRPTFNKDTNRWRKASVSPRVAAKVRKSAIQSSQYGPGLLWDPVWDVSLPKFHSIRAPKGRGRDRNREDRARKIEDRMKDMGGRIEDYRKAVEDRKPIEGIETLFKRMVARGR</sequence>
<feature type="region of interest" description="Disordered" evidence="1">
    <location>
        <begin position="72"/>
        <end position="95"/>
    </location>
</feature>
<evidence type="ECO:0000313" key="3">
    <source>
        <dbReference type="Proteomes" id="UP001165065"/>
    </source>
</evidence>
<dbReference type="Proteomes" id="UP001165065">
    <property type="component" value="Unassembled WGS sequence"/>
</dbReference>
<keyword evidence="3" id="KW-1185">Reference proteome</keyword>
<comment type="caution">
    <text evidence="2">The sequence shown here is derived from an EMBL/GenBank/DDBJ whole genome shotgun (WGS) entry which is preliminary data.</text>
</comment>
<name>A0A9W7G2R9_9STRA</name>
<feature type="compositionally biased region" description="Basic and acidic residues" evidence="1">
    <location>
        <begin position="78"/>
        <end position="95"/>
    </location>
</feature>
<reference evidence="3" key="1">
    <citation type="journal article" date="2023" name="Commun. Biol.">
        <title>Genome analysis of Parmales, the sister group of diatoms, reveals the evolutionary specialization of diatoms from phago-mixotrophs to photoautotrophs.</title>
        <authorList>
            <person name="Ban H."/>
            <person name="Sato S."/>
            <person name="Yoshikawa S."/>
            <person name="Yamada K."/>
            <person name="Nakamura Y."/>
            <person name="Ichinomiya M."/>
            <person name="Sato N."/>
            <person name="Blanc-Mathieu R."/>
            <person name="Endo H."/>
            <person name="Kuwata A."/>
            <person name="Ogata H."/>
        </authorList>
    </citation>
    <scope>NUCLEOTIDE SEQUENCE [LARGE SCALE GENOMIC DNA]</scope>
</reference>
<dbReference type="EMBL" id="BRYA01000714">
    <property type="protein sequence ID" value="GMI30468.1"/>
    <property type="molecule type" value="Genomic_DNA"/>
</dbReference>
<dbReference type="AlphaFoldDB" id="A0A9W7G2R9"/>
<protein>
    <recommendedName>
        <fullName evidence="4">MRPL25 domain-containing protein</fullName>
    </recommendedName>
</protein>
<evidence type="ECO:0008006" key="4">
    <source>
        <dbReference type="Google" id="ProtNLM"/>
    </source>
</evidence>
<proteinExistence type="predicted"/>
<evidence type="ECO:0000256" key="1">
    <source>
        <dbReference type="SAM" id="MobiDB-lite"/>
    </source>
</evidence>
<evidence type="ECO:0000313" key="2">
    <source>
        <dbReference type="EMBL" id="GMI30468.1"/>
    </source>
</evidence>
<accession>A0A9W7G2R9</accession>
<gene>
    <name evidence="2" type="ORF">TrCOL_g1393</name>
</gene>
<dbReference type="OrthoDB" id="18529at2759"/>